<dbReference type="EMBL" id="QOVM01000002">
    <property type="protein sequence ID" value="RXG23502.1"/>
    <property type="molecule type" value="Genomic_DNA"/>
</dbReference>
<evidence type="ECO:0000313" key="2">
    <source>
        <dbReference type="EMBL" id="RXG23502.1"/>
    </source>
</evidence>
<name>A0A4V1KR32_9FLAO</name>
<organism evidence="2 3">
    <name type="scientific">Leeuwenhoekiella aequorea</name>
    <dbReference type="NCBI Taxonomy" id="283736"/>
    <lineage>
        <taxon>Bacteria</taxon>
        <taxon>Pseudomonadati</taxon>
        <taxon>Bacteroidota</taxon>
        <taxon>Flavobacteriia</taxon>
        <taxon>Flavobacteriales</taxon>
        <taxon>Flavobacteriaceae</taxon>
        <taxon>Leeuwenhoekiella</taxon>
    </lineage>
</organism>
<accession>A0A4V1KR32</accession>
<feature type="chain" id="PRO_5020289884" evidence="1">
    <location>
        <begin position="23"/>
        <end position="205"/>
    </location>
</feature>
<dbReference type="RefSeq" id="WP_128757022.1">
    <property type="nucleotide sequence ID" value="NZ_QOVM01000002.1"/>
</dbReference>
<dbReference type="AlphaFoldDB" id="A0A4V1KR32"/>
<evidence type="ECO:0000313" key="3">
    <source>
        <dbReference type="Proteomes" id="UP000289238"/>
    </source>
</evidence>
<keyword evidence="3" id="KW-1185">Reference proteome</keyword>
<dbReference type="OrthoDB" id="1449049at2"/>
<proteinExistence type="predicted"/>
<dbReference type="Proteomes" id="UP000289238">
    <property type="component" value="Unassembled WGS sequence"/>
</dbReference>
<protein>
    <submittedName>
        <fullName evidence="2">Uncharacterized protein</fullName>
    </submittedName>
</protein>
<gene>
    <name evidence="2" type="ORF">DSM00_1116</name>
</gene>
<comment type="caution">
    <text evidence="2">The sequence shown here is derived from an EMBL/GenBank/DDBJ whole genome shotgun (WGS) entry which is preliminary data.</text>
</comment>
<evidence type="ECO:0000256" key="1">
    <source>
        <dbReference type="SAM" id="SignalP"/>
    </source>
</evidence>
<reference evidence="2 3" key="1">
    <citation type="submission" date="2018-07" db="EMBL/GenBank/DDBJ databases">
        <title>Leeuwenhoekiella genomics.</title>
        <authorList>
            <person name="Tahon G."/>
            <person name="Willems A."/>
        </authorList>
    </citation>
    <scope>NUCLEOTIDE SEQUENCE [LARGE SCALE GENOMIC DNA]</scope>
    <source>
        <strain evidence="2 3">LMG 22550</strain>
    </source>
</reference>
<feature type="signal peptide" evidence="1">
    <location>
        <begin position="1"/>
        <end position="22"/>
    </location>
</feature>
<keyword evidence="1" id="KW-0732">Signal</keyword>
<sequence>MNLKIYCCFLVVFFATYSSLFSQNTAVGIGTTDPRMKLEVAGDALLRSGVRIGVIDNLKDDDTSTFLVQEGNARIKSLDVSNPTGAALGYIQVYEIYNPNEDWVLDFDTKVNATDFVLNAISASYDRELDLNRDSTIPYYSAFIQNDTWHIKADFPAANNRNSAEKGTWTVTTLIYSNDLSKQFGKIDISMDGGTAQTAANPFIN</sequence>